<organism evidence="11">
    <name type="scientific">Nilaparvata lugens</name>
    <name type="common">Brown planthopper</name>
    <dbReference type="NCBI Taxonomy" id="108931"/>
    <lineage>
        <taxon>Eukaryota</taxon>
        <taxon>Metazoa</taxon>
        <taxon>Ecdysozoa</taxon>
        <taxon>Arthropoda</taxon>
        <taxon>Hexapoda</taxon>
        <taxon>Insecta</taxon>
        <taxon>Pterygota</taxon>
        <taxon>Neoptera</taxon>
        <taxon>Paraneoptera</taxon>
        <taxon>Hemiptera</taxon>
        <taxon>Auchenorrhyncha</taxon>
        <taxon>Fulgoroidea</taxon>
        <taxon>Delphacidae</taxon>
        <taxon>Delphacinae</taxon>
        <taxon>Nilaparvata</taxon>
    </lineage>
</organism>
<keyword evidence="2" id="KW-0645">Protease</keyword>
<feature type="chain" id="PRO_5001650308" evidence="9">
    <location>
        <begin position="24"/>
        <end position="334"/>
    </location>
</feature>
<dbReference type="InterPro" id="IPR051487">
    <property type="entry name" value="Ser/Thr_Proteases_Immune/Dev"/>
</dbReference>
<feature type="signal peptide" evidence="9">
    <location>
        <begin position="1"/>
        <end position="23"/>
    </location>
</feature>
<dbReference type="SUPFAM" id="SSF50494">
    <property type="entry name" value="Trypsin-like serine proteases"/>
    <property type="match status" value="1"/>
</dbReference>
<reference evidence="11" key="2">
    <citation type="submission" date="2014-02" db="EMBL/GenBank/DDBJ databases">
        <authorList>
            <person name="Bao Y.-Y."/>
            <person name="Zhang C.-X."/>
        </authorList>
    </citation>
    <scope>NUCLEOTIDE SEQUENCE</scope>
</reference>
<dbReference type="PANTHER" id="PTHR24256">
    <property type="entry name" value="TRYPTASE-RELATED"/>
    <property type="match status" value="1"/>
</dbReference>
<evidence type="ECO:0000259" key="10">
    <source>
        <dbReference type="PROSITE" id="PS50240"/>
    </source>
</evidence>
<protein>
    <submittedName>
        <fullName evidence="11">Easter-12</fullName>
    </submittedName>
    <submittedName>
        <fullName evidence="12">Seminal fluid protein</fullName>
    </submittedName>
</protein>
<dbReference type="GO" id="GO:0005576">
    <property type="term" value="C:extracellular region"/>
    <property type="evidence" value="ECO:0007669"/>
    <property type="project" value="UniProtKB-SubCell"/>
</dbReference>
<evidence type="ECO:0000256" key="1">
    <source>
        <dbReference type="ARBA" id="ARBA00004239"/>
    </source>
</evidence>
<dbReference type="InterPro" id="IPR043504">
    <property type="entry name" value="Peptidase_S1_PA_chymotrypsin"/>
</dbReference>
<reference evidence="11" key="1">
    <citation type="journal article" date="2014" name="BMC Genomics">
        <title>Genomic insights into the serine protease gene family and expression profile analysis in the planthopper, Nilaparvata lugens.</title>
        <authorList>
            <person name="Bao Y.Y."/>
            <person name="Qin X."/>
            <person name="Yu B."/>
            <person name="Chen L.B."/>
            <person name="Wang Z.C."/>
            <person name="Zhang C.X."/>
        </authorList>
    </citation>
    <scope>NUCLEOTIDE SEQUENCE</scope>
</reference>
<dbReference type="PROSITE" id="PS00135">
    <property type="entry name" value="TRYPSIN_SER"/>
    <property type="match status" value="1"/>
</dbReference>
<feature type="domain" description="Peptidase S1" evidence="10">
    <location>
        <begin position="73"/>
        <end position="333"/>
    </location>
</feature>
<dbReference type="AlphaFoldDB" id="A0A068F4D7"/>
<dbReference type="FunFam" id="2.40.10.10:FF:000036">
    <property type="entry name" value="Trypsin beta"/>
    <property type="match status" value="1"/>
</dbReference>
<dbReference type="Pfam" id="PF00089">
    <property type="entry name" value="Trypsin"/>
    <property type="match status" value="1"/>
</dbReference>
<keyword evidence="5" id="KW-0720">Serine protease</keyword>
<evidence type="ECO:0000256" key="9">
    <source>
        <dbReference type="SAM" id="SignalP"/>
    </source>
</evidence>
<evidence type="ECO:0000313" key="11">
    <source>
        <dbReference type="EMBL" id="AID60296.1"/>
    </source>
</evidence>
<reference evidence="12" key="3">
    <citation type="journal article" date="2016" name="BMC Genomics">
        <title>Seminal fluid protein genes of the brown planthopper, Nilaparvata lugens.</title>
        <authorList>
            <person name="Yu B."/>
            <person name="Li D.T."/>
            <person name="Lu J.B."/>
            <person name="Zhang W.X."/>
            <person name="Zhang C.X."/>
        </authorList>
    </citation>
    <scope>NUCLEOTIDE SEQUENCE</scope>
    <source>
        <strain evidence="12">NlSFP_secreted_comp35980</strain>
    </source>
</reference>
<evidence type="ECO:0000256" key="8">
    <source>
        <dbReference type="ARBA" id="ARBA00024195"/>
    </source>
</evidence>
<dbReference type="GO" id="GO:0004252">
    <property type="term" value="F:serine-type endopeptidase activity"/>
    <property type="evidence" value="ECO:0007669"/>
    <property type="project" value="InterPro"/>
</dbReference>
<dbReference type="InterPro" id="IPR009003">
    <property type="entry name" value="Peptidase_S1_PA"/>
</dbReference>
<dbReference type="CDD" id="cd00190">
    <property type="entry name" value="Tryp_SPc"/>
    <property type="match status" value="1"/>
</dbReference>
<dbReference type="PRINTS" id="PR00722">
    <property type="entry name" value="CHYMOTRYPSIN"/>
</dbReference>
<dbReference type="Gene3D" id="2.40.10.10">
    <property type="entry name" value="Trypsin-like serine proteases"/>
    <property type="match status" value="2"/>
</dbReference>
<dbReference type="EMBL" id="KJ512073">
    <property type="protein sequence ID" value="AID60296.1"/>
    <property type="molecule type" value="mRNA"/>
</dbReference>
<proteinExistence type="evidence at transcript level"/>
<dbReference type="SMART" id="SM00020">
    <property type="entry name" value="Tryp_SPc"/>
    <property type="match status" value="1"/>
</dbReference>
<comment type="subcellular location">
    <subcellularLocation>
        <location evidence="1">Secreted</location>
        <location evidence="1">Extracellular space</location>
    </subcellularLocation>
</comment>
<evidence type="ECO:0000256" key="4">
    <source>
        <dbReference type="ARBA" id="ARBA00022801"/>
    </source>
</evidence>
<name>A0A068F4D7_NILLU</name>
<dbReference type="FunFam" id="2.40.10.10:FF:000028">
    <property type="entry name" value="Serine protease easter"/>
    <property type="match status" value="1"/>
</dbReference>
<sequence length="334" mass="37047">MFSSLSLGSLLFTALIVYQYSLASCNATFALSLGIGKQPTKQRLKKALDPTKHRHWALVNNNGFCGISHSQRIIGGVDAGIGKYPWIVRLAFQIPTNQGDRTILKCAGSIITKKYVVTANHCFTPYDKLSFVRAGEYDERTDPDCEQSNPDDCAPEFIDYRVQKVINHKDYKEGVSFVNDITLVKIKGQFEFNEYIMPICLEYGSLLGKNYIGSNVEVAGWGIFDIVKEEVHPVLQRVTIPVINSEVCRKRMEKATYVEPSKQICAGGVIGKDSCGGDSGGPLMSAQVTDGRPPRDFLIGVVSFGLKECGKTDMPAVYTRVYAYLSWILDNIDK</sequence>
<dbReference type="EMBL" id="KU932250">
    <property type="protein sequence ID" value="APA33886.1"/>
    <property type="molecule type" value="mRNA"/>
</dbReference>
<evidence type="ECO:0000256" key="5">
    <source>
        <dbReference type="ARBA" id="ARBA00022825"/>
    </source>
</evidence>
<evidence type="ECO:0000256" key="3">
    <source>
        <dbReference type="ARBA" id="ARBA00022729"/>
    </source>
</evidence>
<keyword evidence="4" id="KW-0378">Hydrolase</keyword>
<dbReference type="InterPro" id="IPR001314">
    <property type="entry name" value="Peptidase_S1A"/>
</dbReference>
<keyword evidence="7" id="KW-0325">Glycoprotein</keyword>
<keyword evidence="6" id="KW-1015">Disulfide bond</keyword>
<evidence type="ECO:0000256" key="6">
    <source>
        <dbReference type="ARBA" id="ARBA00023157"/>
    </source>
</evidence>
<comment type="similarity">
    <text evidence="8">Belongs to the peptidase S1 family. CLIP subfamily.</text>
</comment>
<dbReference type="InterPro" id="IPR001254">
    <property type="entry name" value="Trypsin_dom"/>
</dbReference>
<evidence type="ECO:0000256" key="2">
    <source>
        <dbReference type="ARBA" id="ARBA00022670"/>
    </source>
</evidence>
<evidence type="ECO:0000313" key="12">
    <source>
        <dbReference type="EMBL" id="APA33886.1"/>
    </source>
</evidence>
<dbReference type="OrthoDB" id="6629601at2759"/>
<keyword evidence="3 9" id="KW-0732">Signal</keyword>
<evidence type="ECO:0000256" key="7">
    <source>
        <dbReference type="ARBA" id="ARBA00023180"/>
    </source>
</evidence>
<dbReference type="PROSITE" id="PS50240">
    <property type="entry name" value="TRYPSIN_DOM"/>
    <property type="match status" value="1"/>
</dbReference>
<dbReference type="InterPro" id="IPR033116">
    <property type="entry name" value="TRYPSIN_SER"/>
</dbReference>
<accession>A0A068F4D7</accession>
<dbReference type="GO" id="GO:0006508">
    <property type="term" value="P:proteolysis"/>
    <property type="evidence" value="ECO:0007669"/>
    <property type="project" value="UniProtKB-KW"/>
</dbReference>